<evidence type="ECO:0000313" key="1">
    <source>
        <dbReference type="EMBL" id="SDN23375.1"/>
    </source>
</evidence>
<proteinExistence type="predicted"/>
<reference evidence="1 2" key="1">
    <citation type="submission" date="2016-10" db="EMBL/GenBank/DDBJ databases">
        <authorList>
            <person name="de Groot N.N."/>
        </authorList>
    </citation>
    <scope>NUCLEOTIDE SEQUENCE [LARGE SCALE GENOMIC DNA]</scope>
    <source>
        <strain evidence="1 2">DSM 15269</strain>
    </source>
</reference>
<dbReference type="Proteomes" id="UP000199602">
    <property type="component" value="Unassembled WGS sequence"/>
</dbReference>
<dbReference type="PANTHER" id="PTHR38032">
    <property type="entry name" value="POLYMERASE-RELATED"/>
    <property type="match status" value="1"/>
</dbReference>
<dbReference type="PANTHER" id="PTHR38032:SF1">
    <property type="entry name" value="RNA-BINDING PROTEIN KHPB N-TERMINAL DOMAIN-CONTAINING PROTEIN"/>
    <property type="match status" value="1"/>
</dbReference>
<protein>
    <recommendedName>
        <fullName evidence="3">DUF342 domain-containing protein</fullName>
    </recommendedName>
</protein>
<dbReference type="Pfam" id="PF03961">
    <property type="entry name" value="FapA"/>
    <property type="match status" value="1"/>
</dbReference>
<organism evidence="1 2">
    <name type="scientific">Desulfonauticus submarinus</name>
    <dbReference type="NCBI Taxonomy" id="206665"/>
    <lineage>
        <taxon>Bacteria</taxon>
        <taxon>Pseudomonadati</taxon>
        <taxon>Thermodesulfobacteriota</taxon>
        <taxon>Desulfovibrionia</taxon>
        <taxon>Desulfovibrionales</taxon>
        <taxon>Desulfonauticaceae</taxon>
        <taxon>Desulfonauticus</taxon>
    </lineage>
</organism>
<keyword evidence="2" id="KW-1185">Reference proteome</keyword>
<dbReference type="RefSeq" id="WP_092061793.1">
    <property type="nucleotide sequence ID" value="NZ_FNIN01000001.1"/>
</dbReference>
<evidence type="ECO:0000313" key="2">
    <source>
        <dbReference type="Proteomes" id="UP000199602"/>
    </source>
</evidence>
<accession>A0A1G9ZQI1</accession>
<dbReference type="STRING" id="206665.SAMN04488516_101124"/>
<dbReference type="EMBL" id="FNIN01000001">
    <property type="protein sequence ID" value="SDN23375.1"/>
    <property type="molecule type" value="Genomic_DNA"/>
</dbReference>
<evidence type="ECO:0008006" key="3">
    <source>
        <dbReference type="Google" id="ProtNLM"/>
    </source>
</evidence>
<gene>
    <name evidence="1" type="ORF">SAMN04488516_101124</name>
</gene>
<dbReference type="AlphaFoldDB" id="A0A1G9ZQI1"/>
<sequence>MLYYLHHYFDPDFDYQNLKPKVSEQGRADHYNLDYVQNVISGQVLAEWREISEEEASKYDARFVSDKKTWPLGPNVGINPQDKNQIIAKANGYVFYYDGKIAVKTVLNVRRDIDFHTGNIYFVGDMIIHGSVRSGFEVKANNIRIKGNVEAAKIFVGGSLVVEGGIKGGGNAVIEAEENIKANFCEKASLRAGKKILITGSALHSRLFGKEYIVVQGRLQGGMAVSENLIYAEEQFGGGMGCKTELILGYDSDLIKENFELELEISKLTKELTNLKIKVEKGEPYQEEYGPKLEKIEKKLTILHKKRAKVHQKMDIDFNKKAKAVCPGQIRPGVEISIGPYYYRVDDFLENGRFEIIDNDIIFKQPAIQK</sequence>
<dbReference type="InterPro" id="IPR005646">
    <property type="entry name" value="FapA"/>
</dbReference>
<dbReference type="InterPro" id="IPR046865">
    <property type="entry name" value="FapA_b_solenoid"/>
</dbReference>
<name>A0A1G9ZQI1_9BACT</name>
<dbReference type="OrthoDB" id="5446236at2"/>